<feature type="region of interest" description="Disordered" evidence="1">
    <location>
        <begin position="1"/>
        <end position="21"/>
    </location>
</feature>
<dbReference type="Proteomes" id="UP000199236">
    <property type="component" value="Unassembled WGS sequence"/>
</dbReference>
<dbReference type="Gene3D" id="1.10.10.10">
    <property type="entry name" value="Winged helix-like DNA-binding domain superfamily/Winged helix DNA-binding domain"/>
    <property type="match status" value="1"/>
</dbReference>
<dbReference type="SUPFAM" id="SSF53697">
    <property type="entry name" value="SIS domain"/>
    <property type="match status" value="1"/>
</dbReference>
<evidence type="ECO:0000313" key="3">
    <source>
        <dbReference type="EMBL" id="SFO51033.1"/>
    </source>
</evidence>
<gene>
    <name evidence="3" type="ORF">SAMN04488056_10794</name>
</gene>
<dbReference type="InterPro" id="IPR035472">
    <property type="entry name" value="RpiR-like_SIS"/>
</dbReference>
<dbReference type="SUPFAM" id="SSF46689">
    <property type="entry name" value="Homeodomain-like"/>
    <property type="match status" value="1"/>
</dbReference>
<dbReference type="GO" id="GO:0003677">
    <property type="term" value="F:DNA binding"/>
    <property type="evidence" value="ECO:0007669"/>
    <property type="project" value="InterPro"/>
</dbReference>
<dbReference type="GO" id="GO:1901135">
    <property type="term" value="P:carbohydrate derivative metabolic process"/>
    <property type="evidence" value="ECO:0007669"/>
    <property type="project" value="InterPro"/>
</dbReference>
<dbReference type="InterPro" id="IPR009057">
    <property type="entry name" value="Homeodomain-like_sf"/>
</dbReference>
<reference evidence="3 4" key="1">
    <citation type="submission" date="2016-10" db="EMBL/GenBank/DDBJ databases">
        <authorList>
            <person name="de Groot N.N."/>
        </authorList>
    </citation>
    <scope>NUCLEOTIDE SEQUENCE [LARGE SCALE GENOMIC DNA]</scope>
    <source>
        <strain evidence="3 4">CGMCC 1.9157</strain>
    </source>
</reference>
<dbReference type="EMBL" id="FOVR01000007">
    <property type="protein sequence ID" value="SFO51033.1"/>
    <property type="molecule type" value="Genomic_DNA"/>
</dbReference>
<dbReference type="PROSITE" id="PS51464">
    <property type="entry name" value="SIS"/>
    <property type="match status" value="1"/>
</dbReference>
<dbReference type="RefSeq" id="WP_090073309.1">
    <property type="nucleotide sequence ID" value="NZ_FOVR01000007.1"/>
</dbReference>
<dbReference type="InterPro" id="IPR047640">
    <property type="entry name" value="RpiR-like"/>
</dbReference>
<accession>A0A1I5HRY3</accession>
<name>A0A1I5HRY3_9HYPH</name>
<evidence type="ECO:0000313" key="4">
    <source>
        <dbReference type="Proteomes" id="UP000199236"/>
    </source>
</evidence>
<evidence type="ECO:0000256" key="1">
    <source>
        <dbReference type="SAM" id="MobiDB-lite"/>
    </source>
</evidence>
<evidence type="ECO:0000259" key="2">
    <source>
        <dbReference type="PROSITE" id="PS51464"/>
    </source>
</evidence>
<feature type="domain" description="SIS" evidence="2">
    <location>
        <begin position="154"/>
        <end position="295"/>
    </location>
</feature>
<sequence length="311" mass="33287">MTPSQTTASTPTGENGLPPSTIEGLRDLMIKVGRGQSDIHLGPKALAALGKILNLQGDPALFSITTLADRLEVNASTITRLARNLGYPGFGAFQEVLIKASISSPGEFYSKKAQQTLQSGDKPSLSKVSQLCHESQANTDRLIESFDTAAFDHAVSMITNAPRIGLYGIRQFHAFASFLTYGLRMIRADVNLLDSNALGLAEGMAQYSSEDLLIAGSCAPYSVQTVKAVEAAHECGIQTLVITDSPASPLVKFSDEALFSPHQTSFISNSISTFMLLAECIINGCAAATPDATQKALEDRDRLIKLMQIEM</sequence>
<dbReference type="STRING" id="655353.SAMN04488056_10794"/>
<dbReference type="Pfam" id="PF01380">
    <property type="entry name" value="SIS"/>
    <property type="match status" value="1"/>
</dbReference>
<dbReference type="InterPro" id="IPR001347">
    <property type="entry name" value="SIS_dom"/>
</dbReference>
<feature type="compositionally biased region" description="Polar residues" evidence="1">
    <location>
        <begin position="1"/>
        <end position="13"/>
    </location>
</feature>
<dbReference type="PANTHER" id="PTHR30514">
    <property type="entry name" value="GLUCOKINASE"/>
    <property type="match status" value="1"/>
</dbReference>
<organism evidence="3 4">
    <name type="scientific">Cohaesibacter marisflavi</name>
    <dbReference type="NCBI Taxonomy" id="655353"/>
    <lineage>
        <taxon>Bacteria</taxon>
        <taxon>Pseudomonadati</taxon>
        <taxon>Pseudomonadota</taxon>
        <taxon>Alphaproteobacteria</taxon>
        <taxon>Hyphomicrobiales</taxon>
        <taxon>Cohaesibacteraceae</taxon>
    </lineage>
</organism>
<protein>
    <submittedName>
        <fullName evidence="3">Transcriptional regulator, RpiR family</fullName>
    </submittedName>
</protein>
<dbReference type="InterPro" id="IPR046348">
    <property type="entry name" value="SIS_dom_sf"/>
</dbReference>
<dbReference type="InterPro" id="IPR036388">
    <property type="entry name" value="WH-like_DNA-bd_sf"/>
</dbReference>
<dbReference type="GO" id="GO:0003700">
    <property type="term" value="F:DNA-binding transcription factor activity"/>
    <property type="evidence" value="ECO:0007669"/>
    <property type="project" value="InterPro"/>
</dbReference>
<dbReference type="GO" id="GO:0097367">
    <property type="term" value="F:carbohydrate derivative binding"/>
    <property type="evidence" value="ECO:0007669"/>
    <property type="project" value="InterPro"/>
</dbReference>
<dbReference type="Gene3D" id="3.40.50.10490">
    <property type="entry name" value="Glucose-6-phosphate isomerase like protein, domain 1"/>
    <property type="match status" value="1"/>
</dbReference>
<dbReference type="PANTHER" id="PTHR30514:SF18">
    <property type="entry name" value="RPIR-FAMILY TRANSCRIPTIONAL REGULATOR"/>
    <property type="match status" value="1"/>
</dbReference>
<proteinExistence type="predicted"/>
<dbReference type="CDD" id="cd05013">
    <property type="entry name" value="SIS_RpiR"/>
    <property type="match status" value="1"/>
</dbReference>
<dbReference type="AlphaFoldDB" id="A0A1I5HRY3"/>
<keyword evidence="4" id="KW-1185">Reference proteome</keyword>
<dbReference type="OrthoDB" id="9814005at2"/>